<dbReference type="AlphaFoldDB" id="A0A2Y8ZPL5"/>
<dbReference type="RefSeq" id="WP_109684880.1">
    <property type="nucleotide sequence ID" value="NZ_QGDN01000001.1"/>
</dbReference>
<accession>A0A2Y8ZPL5</accession>
<sequence length="226" mass="26106">MADIETLHRPVTTDCRCCGLPREFIFKSTTDQVVCDLCLRHQGDQTARVLRRDQQHKNWWAEYLDQLRQERTDVVENLDARHAAKVEALTQELNAERLRASAMEAAVKDGFKQVNPVVAVWLDQVAIAAEREQKEKAHRFIAVLLRVLWYIDQNHHTPENSDDRDCSCGVRADKCLDFSALASIRSRLYEWEANETARAKLGQHNELPRDHPEARHYGPNGWRRGA</sequence>
<evidence type="ECO:0000313" key="3">
    <source>
        <dbReference type="Proteomes" id="UP000250028"/>
    </source>
</evidence>
<feature type="compositionally biased region" description="Basic and acidic residues" evidence="1">
    <location>
        <begin position="206"/>
        <end position="216"/>
    </location>
</feature>
<feature type="region of interest" description="Disordered" evidence="1">
    <location>
        <begin position="202"/>
        <end position="226"/>
    </location>
</feature>
<evidence type="ECO:0000256" key="1">
    <source>
        <dbReference type="SAM" id="MobiDB-lite"/>
    </source>
</evidence>
<reference evidence="3" key="1">
    <citation type="submission" date="2016-10" db="EMBL/GenBank/DDBJ databases">
        <authorList>
            <person name="Varghese N."/>
            <person name="Submissions S."/>
        </authorList>
    </citation>
    <scope>NUCLEOTIDE SEQUENCE [LARGE SCALE GENOMIC DNA]</scope>
    <source>
        <strain evidence="3">DSM 22951</strain>
    </source>
</reference>
<dbReference type="EMBL" id="UESZ01000001">
    <property type="protein sequence ID" value="SSA34301.1"/>
    <property type="molecule type" value="Genomic_DNA"/>
</dbReference>
<dbReference type="Proteomes" id="UP000250028">
    <property type="component" value="Unassembled WGS sequence"/>
</dbReference>
<protein>
    <submittedName>
        <fullName evidence="2">Uncharacterized protein</fullName>
    </submittedName>
</protein>
<name>A0A2Y8ZPL5_9MICO</name>
<organism evidence="2 3">
    <name type="scientific">Branchiibius hedensis</name>
    <dbReference type="NCBI Taxonomy" id="672460"/>
    <lineage>
        <taxon>Bacteria</taxon>
        <taxon>Bacillati</taxon>
        <taxon>Actinomycetota</taxon>
        <taxon>Actinomycetes</taxon>
        <taxon>Micrococcales</taxon>
        <taxon>Dermacoccaceae</taxon>
        <taxon>Branchiibius</taxon>
    </lineage>
</organism>
<keyword evidence="3" id="KW-1185">Reference proteome</keyword>
<evidence type="ECO:0000313" key="2">
    <source>
        <dbReference type="EMBL" id="SSA34301.1"/>
    </source>
</evidence>
<gene>
    <name evidence="2" type="ORF">SAMN04489750_1615</name>
</gene>
<proteinExistence type="predicted"/>
<dbReference type="OrthoDB" id="4981521at2"/>